<evidence type="ECO:0000256" key="6">
    <source>
        <dbReference type="ARBA" id="ARBA00023136"/>
    </source>
</evidence>
<feature type="transmembrane region" description="Helical" evidence="7">
    <location>
        <begin position="78"/>
        <end position="101"/>
    </location>
</feature>
<feature type="transmembrane region" description="Helical" evidence="7">
    <location>
        <begin position="390"/>
        <end position="408"/>
    </location>
</feature>
<accession>A0A264W319</accession>
<feature type="transmembrane region" description="Helical" evidence="7">
    <location>
        <begin position="228"/>
        <end position="253"/>
    </location>
</feature>
<feature type="transmembrane region" description="Helical" evidence="7">
    <location>
        <begin position="107"/>
        <end position="127"/>
    </location>
</feature>
<comment type="caution">
    <text evidence="9">The sequence shown here is derived from an EMBL/GenBank/DDBJ whole genome shotgun (WGS) entry which is preliminary data.</text>
</comment>
<dbReference type="Pfam" id="PF07690">
    <property type="entry name" value="MFS_1"/>
    <property type="match status" value="1"/>
</dbReference>
<dbReference type="PANTHER" id="PTHR43266">
    <property type="entry name" value="MACROLIDE-EFFLUX PROTEIN"/>
    <property type="match status" value="1"/>
</dbReference>
<dbReference type="PANTHER" id="PTHR43266:SF9">
    <property type="entry name" value="PERMEASE, MAJOR FACILITATOR SUPERFAMILY-RELATED"/>
    <property type="match status" value="1"/>
</dbReference>
<comment type="subcellular location">
    <subcellularLocation>
        <location evidence="1">Cell membrane</location>
        <topology evidence="1">Multi-pass membrane protein</topology>
    </subcellularLocation>
</comment>
<keyword evidence="2" id="KW-0813">Transport</keyword>
<dbReference type="InterPro" id="IPR011701">
    <property type="entry name" value="MFS"/>
</dbReference>
<evidence type="ECO:0000259" key="8">
    <source>
        <dbReference type="PROSITE" id="PS50850"/>
    </source>
</evidence>
<keyword evidence="10" id="KW-1185">Reference proteome</keyword>
<evidence type="ECO:0000256" key="2">
    <source>
        <dbReference type="ARBA" id="ARBA00022448"/>
    </source>
</evidence>
<evidence type="ECO:0000313" key="9">
    <source>
        <dbReference type="EMBL" id="OZS77955.1"/>
    </source>
</evidence>
<dbReference type="SUPFAM" id="SSF103473">
    <property type="entry name" value="MFS general substrate transporter"/>
    <property type="match status" value="1"/>
</dbReference>
<evidence type="ECO:0000256" key="1">
    <source>
        <dbReference type="ARBA" id="ARBA00004651"/>
    </source>
</evidence>
<dbReference type="Gene3D" id="1.20.1250.20">
    <property type="entry name" value="MFS general substrate transporter like domains"/>
    <property type="match status" value="1"/>
</dbReference>
<dbReference type="InterPro" id="IPR020846">
    <property type="entry name" value="MFS_dom"/>
</dbReference>
<feature type="transmembrane region" description="Helical" evidence="7">
    <location>
        <begin position="21"/>
        <end position="43"/>
    </location>
</feature>
<gene>
    <name evidence="9" type="ORF">CF394_09390</name>
</gene>
<dbReference type="GO" id="GO:0022857">
    <property type="term" value="F:transmembrane transporter activity"/>
    <property type="evidence" value="ECO:0007669"/>
    <property type="project" value="InterPro"/>
</dbReference>
<dbReference type="RefSeq" id="WP_094943218.1">
    <property type="nucleotide sequence ID" value="NZ_NOKQ01000217.1"/>
</dbReference>
<evidence type="ECO:0000256" key="5">
    <source>
        <dbReference type="ARBA" id="ARBA00022989"/>
    </source>
</evidence>
<evidence type="ECO:0000313" key="10">
    <source>
        <dbReference type="Proteomes" id="UP000217065"/>
    </source>
</evidence>
<sequence>MNEALKVRKATQHLWTFTVSKMISTFGASVYTFAISFYILQLTGSASSFAMNLIFSILPRAILGPFAGYVVDKYNRKIIVILAQLTIVATIVGLTVYMMAFGLSLPAIYLVTAILAMASTFSGVAFSSSISSLIDEPRIQKAMSLNQMSISFAAIASPAVGGILYGTVSLEVFLIVFACASALAVVLESTMNFTLYSKRKEPIEQDKEKEKMLDNMKAGLAYVKKQPILMSLMIIALAVNFIFGAFQVGYSYVLIDQLEMSAQHFGFTEAAFAIGMLLTSIYLSARKDFKFPLLISKRGILVLGIMLAAITVPLLVPVSYTQMLVFYIAVMFIQGVMVIFTNTPMQVYFQKTIDDDYKGRVFALLETFAIALIPFGMILFGFLFDVFPPEPIFLISAVALVGTVLYLARPAILHRAHPELLEKKNKALPKEVQPL</sequence>
<reference evidence="9 10" key="1">
    <citation type="submission" date="2017-07" db="EMBL/GenBank/DDBJ databases">
        <title>Tetzosporium hominis gen.nov. sp.nov.</title>
        <authorList>
            <person name="Tetz G."/>
            <person name="Tetz V."/>
        </authorList>
    </citation>
    <scope>NUCLEOTIDE SEQUENCE [LARGE SCALE GENOMIC DNA]</scope>
    <source>
        <strain evidence="9 10">VT-49</strain>
    </source>
</reference>
<keyword evidence="3" id="KW-1003">Cell membrane</keyword>
<evidence type="ECO:0000256" key="4">
    <source>
        <dbReference type="ARBA" id="ARBA00022692"/>
    </source>
</evidence>
<dbReference type="InterPro" id="IPR036259">
    <property type="entry name" value="MFS_trans_sf"/>
</dbReference>
<dbReference type="OrthoDB" id="9775268at2"/>
<feature type="transmembrane region" description="Helical" evidence="7">
    <location>
        <begin position="265"/>
        <end position="283"/>
    </location>
</feature>
<organism evidence="9 10">
    <name type="scientific">Tetzosporium hominis</name>
    <dbReference type="NCBI Taxonomy" id="2020506"/>
    <lineage>
        <taxon>Bacteria</taxon>
        <taxon>Bacillati</taxon>
        <taxon>Bacillota</taxon>
        <taxon>Bacilli</taxon>
        <taxon>Bacillales</taxon>
        <taxon>Caryophanaceae</taxon>
        <taxon>Tetzosporium</taxon>
    </lineage>
</organism>
<dbReference type="CDD" id="cd06173">
    <property type="entry name" value="MFS_MefA_like"/>
    <property type="match status" value="1"/>
</dbReference>
<proteinExistence type="predicted"/>
<evidence type="ECO:0000256" key="3">
    <source>
        <dbReference type="ARBA" id="ARBA00022475"/>
    </source>
</evidence>
<feature type="transmembrane region" description="Helical" evidence="7">
    <location>
        <begin position="322"/>
        <end position="340"/>
    </location>
</feature>
<feature type="transmembrane region" description="Helical" evidence="7">
    <location>
        <begin position="361"/>
        <end position="384"/>
    </location>
</feature>
<protein>
    <submittedName>
        <fullName evidence="9">MFS transporter</fullName>
    </submittedName>
</protein>
<feature type="transmembrane region" description="Helical" evidence="7">
    <location>
        <begin position="295"/>
        <end position="316"/>
    </location>
</feature>
<dbReference type="GO" id="GO:0005886">
    <property type="term" value="C:plasma membrane"/>
    <property type="evidence" value="ECO:0007669"/>
    <property type="project" value="UniProtKB-SubCell"/>
</dbReference>
<name>A0A264W319_9BACL</name>
<evidence type="ECO:0000256" key="7">
    <source>
        <dbReference type="SAM" id="Phobius"/>
    </source>
</evidence>
<feature type="transmembrane region" description="Helical" evidence="7">
    <location>
        <begin position="49"/>
        <end position="71"/>
    </location>
</feature>
<feature type="transmembrane region" description="Helical" evidence="7">
    <location>
        <begin position="148"/>
        <end position="166"/>
    </location>
</feature>
<feature type="transmembrane region" description="Helical" evidence="7">
    <location>
        <begin position="172"/>
        <end position="195"/>
    </location>
</feature>
<keyword evidence="4 7" id="KW-0812">Transmembrane</keyword>
<dbReference type="PROSITE" id="PS50850">
    <property type="entry name" value="MFS"/>
    <property type="match status" value="1"/>
</dbReference>
<feature type="domain" description="Major facilitator superfamily (MFS) profile" evidence="8">
    <location>
        <begin position="13"/>
        <end position="414"/>
    </location>
</feature>
<dbReference type="Proteomes" id="UP000217065">
    <property type="component" value="Unassembled WGS sequence"/>
</dbReference>
<keyword evidence="5 7" id="KW-1133">Transmembrane helix</keyword>
<dbReference type="AlphaFoldDB" id="A0A264W319"/>
<dbReference type="EMBL" id="NOKQ01000217">
    <property type="protein sequence ID" value="OZS77955.1"/>
    <property type="molecule type" value="Genomic_DNA"/>
</dbReference>
<keyword evidence="6 7" id="KW-0472">Membrane</keyword>